<dbReference type="STRING" id="1353009.A0A1Y2INI7"/>
<protein>
    <recommendedName>
        <fullName evidence="3">Protein kinase domain-containing protein</fullName>
    </recommendedName>
</protein>
<accession>A0A1Y2INI7</accession>
<dbReference type="OrthoDB" id="2801156at2759"/>
<evidence type="ECO:0008006" key="3">
    <source>
        <dbReference type="Google" id="ProtNLM"/>
    </source>
</evidence>
<name>A0A1Y2INI7_TRAC3</name>
<sequence length="577" mass="66470">MLIRCFSQLIDPDTCVISFDAAETDTIREVAPRIWATYSDRILRRWPRLMKDDFRLFRLDEPLPMTADSKTLSELMRNYDPQKKHELGFVERLGPQIPEDIHFELKICEWALSLPKKRTIIEQLHDRVVLRLRGARPPLTIARSVKEFEADCRRYALYNGRPGDRSATPVTIYHSAFARLRESLNHLDAVDVRSDFAFNYEDETRQLFGAACEIFDDEVLRMQAMLPLIDNLLGVEFELGEDLKAADPSSDLVRSMYTTVRKASCCPSLLIPVCGPHIRFFGAVLADVCIVQPLTDYIYLGGDPDEEARVEYVAKVFKAARSALDELTEWYKNLPDPCDDLRVPAKHLFPRPTYADDSTRELQSKLEFIDRLDLLNWSHSARPSLTNFRRRFFRARLDGKEVLVKFILSRLFTARRDFTPSQFTFRYGEAAHRILAEHDPPLAPKLHACVRLLGGVKMVVMELLPEKETAASSPFTCRPIPKRMLEDVKTALELLHAKKLVHGDIRRPNMIPIERDRADFTMGAMLVDFDWAGEEGKVYYPVLLNPDIGWPEGVVGGRAIKAEHDWEMWRMLPYTRS</sequence>
<dbReference type="Proteomes" id="UP000193067">
    <property type="component" value="Unassembled WGS sequence"/>
</dbReference>
<dbReference type="InterPro" id="IPR011009">
    <property type="entry name" value="Kinase-like_dom_sf"/>
</dbReference>
<gene>
    <name evidence="1" type="ORF">PYCCODRAFT_1478282</name>
</gene>
<keyword evidence="2" id="KW-1185">Reference proteome</keyword>
<organism evidence="1 2">
    <name type="scientific">Trametes coccinea (strain BRFM310)</name>
    <name type="common">Pycnoporus coccineus</name>
    <dbReference type="NCBI Taxonomy" id="1353009"/>
    <lineage>
        <taxon>Eukaryota</taxon>
        <taxon>Fungi</taxon>
        <taxon>Dikarya</taxon>
        <taxon>Basidiomycota</taxon>
        <taxon>Agaricomycotina</taxon>
        <taxon>Agaricomycetes</taxon>
        <taxon>Polyporales</taxon>
        <taxon>Polyporaceae</taxon>
        <taxon>Trametes</taxon>
    </lineage>
</organism>
<dbReference type="AlphaFoldDB" id="A0A1Y2INI7"/>
<proteinExistence type="predicted"/>
<dbReference type="EMBL" id="KZ084110">
    <property type="protein sequence ID" value="OSD01532.1"/>
    <property type="molecule type" value="Genomic_DNA"/>
</dbReference>
<reference evidence="1 2" key="1">
    <citation type="journal article" date="2015" name="Biotechnol. Biofuels">
        <title>Enhanced degradation of softwood versus hardwood by the white-rot fungus Pycnoporus coccineus.</title>
        <authorList>
            <person name="Couturier M."/>
            <person name="Navarro D."/>
            <person name="Chevret D."/>
            <person name="Henrissat B."/>
            <person name="Piumi F."/>
            <person name="Ruiz-Duenas F.J."/>
            <person name="Martinez A.T."/>
            <person name="Grigoriev I.V."/>
            <person name="Riley R."/>
            <person name="Lipzen A."/>
            <person name="Berrin J.G."/>
            <person name="Master E.R."/>
            <person name="Rosso M.N."/>
        </authorList>
    </citation>
    <scope>NUCLEOTIDE SEQUENCE [LARGE SCALE GENOMIC DNA]</scope>
    <source>
        <strain evidence="1 2">BRFM310</strain>
    </source>
</reference>
<dbReference type="SUPFAM" id="SSF56112">
    <property type="entry name" value="Protein kinase-like (PK-like)"/>
    <property type="match status" value="1"/>
</dbReference>
<evidence type="ECO:0000313" key="2">
    <source>
        <dbReference type="Proteomes" id="UP000193067"/>
    </source>
</evidence>
<evidence type="ECO:0000313" key="1">
    <source>
        <dbReference type="EMBL" id="OSD01532.1"/>
    </source>
</evidence>